<protein>
    <submittedName>
        <fullName evidence="1">Uncharacterized protein</fullName>
    </submittedName>
</protein>
<dbReference type="KEGG" id="woc:BA177_11420"/>
<accession>A0A193LGQ1</accession>
<dbReference type="Proteomes" id="UP000092695">
    <property type="component" value="Chromosome"/>
</dbReference>
<organism evidence="1 2">
    <name type="scientific">Woeseia oceani</name>
    <dbReference type="NCBI Taxonomy" id="1548547"/>
    <lineage>
        <taxon>Bacteria</taxon>
        <taxon>Pseudomonadati</taxon>
        <taxon>Pseudomonadota</taxon>
        <taxon>Gammaproteobacteria</taxon>
        <taxon>Woeseiales</taxon>
        <taxon>Woeseiaceae</taxon>
        <taxon>Woeseia</taxon>
    </lineage>
</organism>
<sequence length="60" mass="6382">MTKDRVKFCPRAAAHAAICGGPYGAPLVVRGRTRISLLAAAYSGQQADKNLISKKLPVRS</sequence>
<reference evidence="1 2" key="1">
    <citation type="submission" date="2016-06" db="EMBL/GenBank/DDBJ databases">
        <title>Complete genome sequence of a deep-branching marine Gamma Proteobacterium Woeseia oceani type strain XK5.</title>
        <authorList>
            <person name="Mu D."/>
            <person name="Du Z."/>
        </authorList>
    </citation>
    <scope>NUCLEOTIDE SEQUENCE [LARGE SCALE GENOMIC DNA]</scope>
    <source>
        <strain evidence="1 2">XK5</strain>
    </source>
</reference>
<proteinExistence type="predicted"/>
<gene>
    <name evidence="1" type="ORF">BA177_11420</name>
</gene>
<dbReference type="STRING" id="1548547.BA177_11420"/>
<evidence type="ECO:0000313" key="2">
    <source>
        <dbReference type="Proteomes" id="UP000092695"/>
    </source>
</evidence>
<name>A0A193LGQ1_9GAMM</name>
<evidence type="ECO:0000313" key="1">
    <source>
        <dbReference type="EMBL" id="ANO51725.1"/>
    </source>
</evidence>
<keyword evidence="2" id="KW-1185">Reference proteome</keyword>
<dbReference type="EMBL" id="CP016268">
    <property type="protein sequence ID" value="ANO51725.1"/>
    <property type="molecule type" value="Genomic_DNA"/>
</dbReference>
<dbReference type="AlphaFoldDB" id="A0A193LGQ1"/>